<gene>
    <name evidence="1" type="ORF">HAP95_01145</name>
</gene>
<name>A0ABS5ZUX5_9PROT</name>
<dbReference type="EMBL" id="JAAOMP010000023">
    <property type="protein sequence ID" value="MBU2758826.1"/>
    <property type="molecule type" value="Genomic_DNA"/>
</dbReference>
<protein>
    <submittedName>
        <fullName evidence="1">Uncharacterized protein</fullName>
    </submittedName>
</protein>
<comment type="caution">
    <text evidence="1">The sequence shown here is derived from an EMBL/GenBank/DDBJ whole genome shotgun (WGS) entry which is preliminary data.</text>
</comment>
<evidence type="ECO:0000313" key="2">
    <source>
        <dbReference type="Proteomes" id="UP000755654"/>
    </source>
</evidence>
<organism evidence="1 2">
    <name type="scientific">Acidithiobacillus sulfurivorans</name>
    <dbReference type="NCBI Taxonomy" id="1958756"/>
    <lineage>
        <taxon>Bacteria</taxon>
        <taxon>Pseudomonadati</taxon>
        <taxon>Pseudomonadota</taxon>
        <taxon>Acidithiobacillia</taxon>
        <taxon>Acidithiobacillales</taxon>
        <taxon>Acidithiobacillaceae</taxon>
        <taxon>Acidithiobacillus</taxon>
    </lineage>
</organism>
<evidence type="ECO:0000313" key="1">
    <source>
        <dbReference type="EMBL" id="MBU2758826.1"/>
    </source>
</evidence>
<keyword evidence="2" id="KW-1185">Reference proteome</keyword>
<accession>A0ABS5ZUX5</accession>
<dbReference type="Proteomes" id="UP000755654">
    <property type="component" value="Unassembled WGS sequence"/>
</dbReference>
<sequence length="63" mass="7086">MYESLQENQGFIDDAKARGLDVLVYHDRIKGFMLLAGHPGSIQVLGDILKDYEVLIETHRGAQ</sequence>
<reference evidence="1 2" key="1">
    <citation type="journal article" date="2021" name="ISME J.">
        <title>Genomic evolution of the class Acidithiobacillia: deep-branching Proteobacteria living in extreme acidic conditions.</title>
        <authorList>
            <person name="Moya-Beltran A."/>
            <person name="Beard S."/>
            <person name="Rojas-Villalobos C."/>
            <person name="Issotta F."/>
            <person name="Gallardo Y."/>
            <person name="Ulloa R."/>
            <person name="Giaveno A."/>
            <person name="Degli Esposti M."/>
            <person name="Johnson D.B."/>
            <person name="Quatrini R."/>
        </authorList>
    </citation>
    <scope>NUCLEOTIDE SEQUENCE [LARGE SCALE GENOMIC DNA]</scope>
    <source>
        <strain evidence="1 2">RW2</strain>
    </source>
</reference>
<dbReference type="RefSeq" id="WP_215882615.1">
    <property type="nucleotide sequence ID" value="NZ_JAAOMP010000023.1"/>
</dbReference>
<proteinExistence type="predicted"/>